<gene>
    <name evidence="2" type="ORF">DFP72DRAFT_1162344</name>
</gene>
<evidence type="ECO:0000313" key="3">
    <source>
        <dbReference type="Proteomes" id="UP000521943"/>
    </source>
</evidence>
<dbReference type="EMBL" id="JACGCI010000002">
    <property type="protein sequence ID" value="KAF6765381.1"/>
    <property type="molecule type" value="Genomic_DNA"/>
</dbReference>
<sequence length="563" mass="62004">MGEPWRHVHCTSTRSSFLWVPLACRHRRFPPAVVVAHAELKRRLLVLDCHVHLASSLYSSPTCFLEFKTSLNHKTRRPLSLRSVVTTFTCARGRRRCQHRRLQPATCVVVHPMLLASPSSLSQAPEIQTWNQDLTSWLQSAVALKAATTSSPPTLPLPYVARYQVLTTVTTSRKRTLSITDAATLKTSIATLKTAAGAQPPLCLAIDYHRRAEEPGSSRQPITPPPLPREPTATTNFRLFLKNSAYAQLSPSSRRLSPRCLEDAPRKAPSSDERVLFEARKPSRSCHRTQQRCNASPNSMTVIDTFVPELARPTSFEGILPIHYRHQDASRLSLHRLSPLPCPGPFASRQQICGIQNKPGSLACERARTCKRSQREFVTVTNSLCGRSARAPFPCPLLDAATAAQRESPPPPPHRPRHPHPTRSPPPPPPETSARVEVLALATAVTITTLVSRRRSLASLNASAPALPPTTTCCSFTSNNASVPSPLPPYASVTVAHANDAEPFAYFSDTVTVNARHPCYEPSDRSQASLPRRHSSFPTRPSPSNAEIHEFLACVHSHLPVHT</sequence>
<evidence type="ECO:0000313" key="2">
    <source>
        <dbReference type="EMBL" id="KAF6765381.1"/>
    </source>
</evidence>
<reference evidence="2 3" key="1">
    <citation type="submission" date="2020-07" db="EMBL/GenBank/DDBJ databases">
        <title>Comparative genomics of pyrophilous fungi reveals a link between fire events and developmental genes.</title>
        <authorList>
            <consortium name="DOE Joint Genome Institute"/>
            <person name="Steindorff A.S."/>
            <person name="Carver A."/>
            <person name="Calhoun S."/>
            <person name="Stillman K."/>
            <person name="Liu H."/>
            <person name="Lipzen A."/>
            <person name="Pangilinan J."/>
            <person name="Labutti K."/>
            <person name="Bruns T.D."/>
            <person name="Grigoriev I.V."/>
        </authorList>
    </citation>
    <scope>NUCLEOTIDE SEQUENCE [LARGE SCALE GENOMIC DNA]</scope>
    <source>
        <strain evidence="2 3">CBS 144469</strain>
    </source>
</reference>
<organism evidence="2 3">
    <name type="scientific">Ephemerocybe angulata</name>
    <dbReference type="NCBI Taxonomy" id="980116"/>
    <lineage>
        <taxon>Eukaryota</taxon>
        <taxon>Fungi</taxon>
        <taxon>Dikarya</taxon>
        <taxon>Basidiomycota</taxon>
        <taxon>Agaricomycotina</taxon>
        <taxon>Agaricomycetes</taxon>
        <taxon>Agaricomycetidae</taxon>
        <taxon>Agaricales</taxon>
        <taxon>Agaricineae</taxon>
        <taxon>Psathyrellaceae</taxon>
        <taxon>Ephemerocybe</taxon>
    </lineage>
</organism>
<feature type="region of interest" description="Disordered" evidence="1">
    <location>
        <begin position="518"/>
        <end position="543"/>
    </location>
</feature>
<keyword evidence="3" id="KW-1185">Reference proteome</keyword>
<feature type="compositionally biased region" description="Low complexity" evidence="1">
    <location>
        <begin position="250"/>
        <end position="259"/>
    </location>
</feature>
<protein>
    <submittedName>
        <fullName evidence="2">Uncharacterized protein</fullName>
    </submittedName>
</protein>
<feature type="region of interest" description="Disordered" evidence="1">
    <location>
        <begin position="250"/>
        <end position="272"/>
    </location>
</feature>
<evidence type="ECO:0000256" key="1">
    <source>
        <dbReference type="SAM" id="MobiDB-lite"/>
    </source>
</evidence>
<comment type="caution">
    <text evidence="2">The sequence shown here is derived from an EMBL/GenBank/DDBJ whole genome shotgun (WGS) entry which is preliminary data.</text>
</comment>
<feature type="region of interest" description="Disordered" evidence="1">
    <location>
        <begin position="403"/>
        <end position="434"/>
    </location>
</feature>
<name>A0A8H6MGV7_9AGAR</name>
<dbReference type="Proteomes" id="UP000521943">
    <property type="component" value="Unassembled WGS sequence"/>
</dbReference>
<feature type="compositionally biased region" description="Basic and acidic residues" evidence="1">
    <location>
        <begin position="260"/>
        <end position="272"/>
    </location>
</feature>
<feature type="region of interest" description="Disordered" evidence="1">
    <location>
        <begin position="213"/>
        <end position="233"/>
    </location>
</feature>
<proteinExistence type="predicted"/>
<accession>A0A8H6MGV7</accession>
<feature type="compositionally biased region" description="Pro residues" evidence="1">
    <location>
        <begin position="422"/>
        <end position="431"/>
    </location>
</feature>
<dbReference type="AlphaFoldDB" id="A0A8H6MGV7"/>